<dbReference type="Pfam" id="PF03704">
    <property type="entry name" value="BTAD"/>
    <property type="match status" value="1"/>
</dbReference>
<dbReference type="InterPro" id="IPR001867">
    <property type="entry name" value="OmpR/PhoB-type_DNA-bd"/>
</dbReference>
<dbReference type="SMART" id="SM01043">
    <property type="entry name" value="BTAD"/>
    <property type="match status" value="1"/>
</dbReference>
<reference evidence="9" key="1">
    <citation type="submission" date="2016-06" db="EMBL/GenBank/DDBJ databases">
        <authorList>
            <person name="Varghese N."/>
            <person name="Submissions Spin"/>
        </authorList>
    </citation>
    <scope>NUCLEOTIDE SEQUENCE [LARGE SCALE GENOMIC DNA]</scope>
    <source>
        <strain evidence="9">DSM 45577</strain>
    </source>
</reference>
<dbReference type="SUPFAM" id="SSF52540">
    <property type="entry name" value="P-loop containing nucleoside triphosphate hydrolases"/>
    <property type="match status" value="1"/>
</dbReference>
<dbReference type="InterPro" id="IPR011990">
    <property type="entry name" value="TPR-like_helical_dom_sf"/>
</dbReference>
<dbReference type="Gene3D" id="3.40.50.300">
    <property type="entry name" value="P-loop containing nucleotide triphosphate hydrolases"/>
    <property type="match status" value="1"/>
</dbReference>
<feature type="DNA-binding region" description="OmpR/PhoB-type" evidence="5">
    <location>
        <begin position="1"/>
        <end position="104"/>
    </location>
</feature>
<keyword evidence="2" id="KW-0805">Transcription regulation</keyword>
<accession>A0A1C6UU44</accession>
<dbReference type="GO" id="GO:0000160">
    <property type="term" value="P:phosphorelay signal transduction system"/>
    <property type="evidence" value="ECO:0007669"/>
    <property type="project" value="InterPro"/>
</dbReference>
<dbReference type="InterPro" id="IPR027417">
    <property type="entry name" value="P-loop_NTPase"/>
</dbReference>
<evidence type="ECO:0000313" key="9">
    <source>
        <dbReference type="Proteomes" id="UP000198937"/>
    </source>
</evidence>
<evidence type="ECO:0000259" key="7">
    <source>
        <dbReference type="PROSITE" id="PS51755"/>
    </source>
</evidence>
<dbReference type="InterPro" id="IPR036388">
    <property type="entry name" value="WH-like_DNA-bd_sf"/>
</dbReference>
<sequence length="509" mass="55177">MKKASGSVWVKVLGVVCAGNGSTTYDLGPAKQRALFAALALQPGEFLPVATLSQLLWGDIQPANAGHLLHTYIARLRRSVEPEAPRRSRTAVICSGPGGYQLSTHHDNADLVRFRQLVRTARRLLPLGHPRWAFHLFHLAVLLWEDPELVELRSLLPGHPIIDTLQREWVDAALEYVTLGLRLDRAEAVLATAERLAAVAPLHEAVQARYLSVLAGTRQLPAALDRYAELRARLAADPGIAPGPELVDTYRHLWRAWSGVDDVPASHPAGHPCFPPSAPGTARPPEATDPDTTDLDTRDRETVDLDTVVRSLATQRLVTLVGPADSGRTATARSIARRASAILAAHRVATVDVTTTATRADLVGFLLRQLDPPGTTEPSTDQCLLRVLAHRRLLVVLDDVDHLADDCADLVDLIVRNCRGVSVVVTARQPLGLSYEAVRRLRCPSAGTPGRPAAGDPLRRPAQQLSRAALWMLETVRLVAFGVPASQIWLIPARYRGGPGPPRHGTTGT</sequence>
<keyword evidence="4" id="KW-0804">Transcription</keyword>
<dbReference type="OrthoDB" id="4054020at2"/>
<dbReference type="Pfam" id="PF13401">
    <property type="entry name" value="AAA_22"/>
    <property type="match status" value="1"/>
</dbReference>
<dbReference type="PROSITE" id="PS51755">
    <property type="entry name" value="OMPR_PHOB"/>
    <property type="match status" value="1"/>
</dbReference>
<dbReference type="PANTHER" id="PTHR35807">
    <property type="entry name" value="TRANSCRIPTIONAL REGULATOR REDD-RELATED"/>
    <property type="match status" value="1"/>
</dbReference>
<keyword evidence="9" id="KW-1185">Reference proteome</keyword>
<dbReference type="SMART" id="SM00862">
    <property type="entry name" value="Trans_reg_C"/>
    <property type="match status" value="1"/>
</dbReference>
<dbReference type="InterPro" id="IPR005158">
    <property type="entry name" value="BTAD"/>
</dbReference>
<dbReference type="InterPro" id="IPR016032">
    <property type="entry name" value="Sig_transdc_resp-reg_C-effctor"/>
</dbReference>
<feature type="region of interest" description="Disordered" evidence="6">
    <location>
        <begin position="267"/>
        <end position="297"/>
    </location>
</feature>
<dbReference type="EMBL" id="FMIA01000002">
    <property type="protein sequence ID" value="SCL57521.1"/>
    <property type="molecule type" value="Genomic_DNA"/>
</dbReference>
<feature type="domain" description="OmpR/PhoB-type" evidence="7">
    <location>
        <begin position="1"/>
        <end position="104"/>
    </location>
</feature>
<dbReference type="InterPro" id="IPR051677">
    <property type="entry name" value="AfsR-DnrI-RedD_regulator"/>
</dbReference>
<evidence type="ECO:0000256" key="5">
    <source>
        <dbReference type="PROSITE-ProRule" id="PRU01091"/>
    </source>
</evidence>
<protein>
    <submittedName>
        <fullName evidence="8">DNA-binding transcriptional activator of the SARP family</fullName>
    </submittedName>
</protein>
<organism evidence="8 9">
    <name type="scientific">Micromonospora yangpuensis</name>
    <dbReference type="NCBI Taxonomy" id="683228"/>
    <lineage>
        <taxon>Bacteria</taxon>
        <taxon>Bacillati</taxon>
        <taxon>Actinomycetota</taxon>
        <taxon>Actinomycetes</taxon>
        <taxon>Micromonosporales</taxon>
        <taxon>Micromonosporaceae</taxon>
        <taxon>Micromonospora</taxon>
    </lineage>
</organism>
<dbReference type="AlphaFoldDB" id="A0A1C6UU44"/>
<evidence type="ECO:0000256" key="3">
    <source>
        <dbReference type="ARBA" id="ARBA00023125"/>
    </source>
</evidence>
<evidence type="ECO:0000313" key="8">
    <source>
        <dbReference type="EMBL" id="SCL57521.1"/>
    </source>
</evidence>
<evidence type="ECO:0000256" key="1">
    <source>
        <dbReference type="ARBA" id="ARBA00005820"/>
    </source>
</evidence>
<dbReference type="SUPFAM" id="SSF48452">
    <property type="entry name" value="TPR-like"/>
    <property type="match status" value="1"/>
</dbReference>
<dbReference type="InterPro" id="IPR049945">
    <property type="entry name" value="AAA_22"/>
</dbReference>
<dbReference type="SUPFAM" id="SSF46894">
    <property type="entry name" value="C-terminal effector domain of the bipartite response regulators"/>
    <property type="match status" value="1"/>
</dbReference>
<evidence type="ECO:0000256" key="6">
    <source>
        <dbReference type="SAM" id="MobiDB-lite"/>
    </source>
</evidence>
<dbReference type="Gene3D" id="1.25.40.10">
    <property type="entry name" value="Tetratricopeptide repeat domain"/>
    <property type="match status" value="1"/>
</dbReference>
<comment type="similarity">
    <text evidence="1">Belongs to the AfsR/DnrI/RedD regulatory family.</text>
</comment>
<name>A0A1C6UU44_9ACTN</name>
<gene>
    <name evidence="8" type="ORF">GA0070617_3550</name>
</gene>
<dbReference type="GO" id="GO:0003677">
    <property type="term" value="F:DNA binding"/>
    <property type="evidence" value="ECO:0007669"/>
    <property type="project" value="UniProtKB-UniRule"/>
</dbReference>
<keyword evidence="3 5" id="KW-0238">DNA-binding</keyword>
<dbReference type="Proteomes" id="UP000198937">
    <property type="component" value="Unassembled WGS sequence"/>
</dbReference>
<evidence type="ECO:0000256" key="2">
    <source>
        <dbReference type="ARBA" id="ARBA00023015"/>
    </source>
</evidence>
<dbReference type="GO" id="GO:0016887">
    <property type="term" value="F:ATP hydrolysis activity"/>
    <property type="evidence" value="ECO:0007669"/>
    <property type="project" value="InterPro"/>
</dbReference>
<dbReference type="STRING" id="683228.GA0070617_3550"/>
<proteinExistence type="inferred from homology"/>
<dbReference type="Gene3D" id="1.10.10.10">
    <property type="entry name" value="Winged helix-like DNA-binding domain superfamily/Winged helix DNA-binding domain"/>
    <property type="match status" value="1"/>
</dbReference>
<dbReference type="PANTHER" id="PTHR35807:SF1">
    <property type="entry name" value="TRANSCRIPTIONAL REGULATOR REDD"/>
    <property type="match status" value="1"/>
</dbReference>
<evidence type="ECO:0000256" key="4">
    <source>
        <dbReference type="ARBA" id="ARBA00023163"/>
    </source>
</evidence>
<dbReference type="GO" id="GO:0006355">
    <property type="term" value="P:regulation of DNA-templated transcription"/>
    <property type="evidence" value="ECO:0007669"/>
    <property type="project" value="InterPro"/>
</dbReference>